<dbReference type="Proteomes" id="UP000733744">
    <property type="component" value="Unassembled WGS sequence"/>
</dbReference>
<dbReference type="EMBL" id="RYFG02000086">
    <property type="protein sequence ID" value="TRW95893.1"/>
    <property type="molecule type" value="Genomic_DNA"/>
</dbReference>
<comment type="caution">
    <text evidence="1">The sequence shown here is derived from an EMBL/GenBank/DDBJ whole genome shotgun (WGS) entry which is preliminary data.</text>
</comment>
<evidence type="ECO:0000313" key="2">
    <source>
        <dbReference type="Proteomes" id="UP000733744"/>
    </source>
</evidence>
<name>A0ABY3CB16_9GAMM</name>
<dbReference type="Pfam" id="PF20126">
    <property type="entry name" value="TumE"/>
    <property type="match status" value="1"/>
</dbReference>
<accession>A0ABY3CB16</accession>
<organism evidence="1 2">
    <name type="scientific">Candidatus Methylobacter oryzae</name>
    <dbReference type="NCBI Taxonomy" id="2497749"/>
    <lineage>
        <taxon>Bacteria</taxon>
        <taxon>Pseudomonadati</taxon>
        <taxon>Pseudomonadota</taxon>
        <taxon>Gammaproteobacteria</taxon>
        <taxon>Methylococcales</taxon>
        <taxon>Methylococcaceae</taxon>
        <taxon>Methylobacter</taxon>
    </lineage>
</organism>
<dbReference type="RefSeq" id="WP_127030375.1">
    <property type="nucleotide sequence ID" value="NZ_RYFG02000086.1"/>
</dbReference>
<gene>
    <name evidence="1" type="ORF">EKO24_009390</name>
</gene>
<reference evidence="1 2" key="1">
    <citation type="journal article" date="2019" name="Antonie Van Leeuwenhoek">
        <title>Description of 'Ca. Methylobacter oryzae' KRF1, a novel species from the environmentally important Methylobacter clade 2.</title>
        <authorList>
            <person name="Khatri K."/>
            <person name="Mohite J.A."/>
            <person name="Pandit P.S."/>
            <person name="Bahulikar R."/>
            <person name="Rahalkar M.C."/>
        </authorList>
    </citation>
    <scope>NUCLEOTIDE SEQUENCE [LARGE SCALE GENOMIC DNA]</scope>
    <source>
        <strain evidence="1 2">KRF1</strain>
    </source>
</reference>
<keyword evidence="2" id="KW-1185">Reference proteome</keyword>
<evidence type="ECO:0000313" key="1">
    <source>
        <dbReference type="EMBL" id="TRW95893.1"/>
    </source>
</evidence>
<proteinExistence type="predicted"/>
<sequence length="92" mass="10712">MKAKLLSRIKETWGIGMIEGVIWEVPEPVPPSEHRIKYRLVYVVDGVRVVGYDNERGKGDHKHVRGREMPYVFTNASTLISDFMRDIQEIDR</sequence>
<dbReference type="InterPro" id="IPR045397">
    <property type="entry name" value="TumE-like"/>
</dbReference>
<protein>
    <submittedName>
        <fullName evidence="1">Uncharacterized protein</fullName>
    </submittedName>
</protein>